<dbReference type="EMBL" id="FNWQ01000002">
    <property type="protein sequence ID" value="SEH31522.1"/>
    <property type="molecule type" value="Genomic_DNA"/>
</dbReference>
<accession>A0A1H6H8Q2</accession>
<keyword evidence="2" id="KW-1133">Transmembrane helix</keyword>
<feature type="coiled-coil region" evidence="1">
    <location>
        <begin position="22"/>
        <end position="49"/>
    </location>
</feature>
<dbReference type="RefSeq" id="WP_167358390.1">
    <property type="nucleotide sequence ID" value="NZ_FNWQ01000002.1"/>
</dbReference>
<dbReference type="STRING" id="680127.SAMN05421593_1471"/>
<keyword evidence="2" id="KW-0472">Membrane</keyword>
<evidence type="ECO:0000313" key="3">
    <source>
        <dbReference type="EMBL" id="SEH31522.1"/>
    </source>
</evidence>
<evidence type="ECO:0000313" key="4">
    <source>
        <dbReference type="Proteomes" id="UP000198561"/>
    </source>
</evidence>
<evidence type="ECO:0000256" key="1">
    <source>
        <dbReference type="SAM" id="Coils"/>
    </source>
</evidence>
<evidence type="ECO:0000256" key="2">
    <source>
        <dbReference type="SAM" id="Phobius"/>
    </source>
</evidence>
<protein>
    <submittedName>
        <fullName evidence="3">Uncharacterized protein</fullName>
    </submittedName>
</protein>
<proteinExistence type="predicted"/>
<keyword evidence="2" id="KW-0812">Transmembrane</keyword>
<gene>
    <name evidence="3" type="ORF">SAMN05421593_1471</name>
</gene>
<reference evidence="3 4" key="1">
    <citation type="submission" date="2016-10" db="EMBL/GenBank/DDBJ databases">
        <authorList>
            <person name="de Groot N.N."/>
        </authorList>
    </citation>
    <scope>NUCLEOTIDE SEQUENCE [LARGE SCALE GENOMIC DNA]</scope>
    <source>
        <strain evidence="3 4">DSM 23031</strain>
    </source>
</reference>
<dbReference type="AlphaFoldDB" id="A0A1H6H8Q2"/>
<dbReference type="Proteomes" id="UP000198561">
    <property type="component" value="Unassembled WGS sequence"/>
</dbReference>
<sequence>MKALKIYSIFSTIAIIVLSIGLNQTNKDYIKAKKEFRETEEVLKQCSERYYEEIGK</sequence>
<organism evidence="3 4">
    <name type="scientific">Chryseobacterium culicis</name>
    <dbReference type="NCBI Taxonomy" id="680127"/>
    <lineage>
        <taxon>Bacteria</taxon>
        <taxon>Pseudomonadati</taxon>
        <taxon>Bacteroidota</taxon>
        <taxon>Flavobacteriia</taxon>
        <taxon>Flavobacteriales</taxon>
        <taxon>Weeksellaceae</taxon>
        <taxon>Chryseobacterium group</taxon>
        <taxon>Chryseobacterium</taxon>
    </lineage>
</organism>
<feature type="transmembrane region" description="Helical" evidence="2">
    <location>
        <begin position="6"/>
        <end position="23"/>
    </location>
</feature>
<keyword evidence="1" id="KW-0175">Coiled coil</keyword>
<name>A0A1H6H8Q2_CHRCI</name>